<organism evidence="2 3">
    <name type="scientific">Drosophila navojoa</name>
    <name type="common">Fruit fly</name>
    <dbReference type="NCBI Taxonomy" id="7232"/>
    <lineage>
        <taxon>Eukaryota</taxon>
        <taxon>Metazoa</taxon>
        <taxon>Ecdysozoa</taxon>
        <taxon>Arthropoda</taxon>
        <taxon>Hexapoda</taxon>
        <taxon>Insecta</taxon>
        <taxon>Pterygota</taxon>
        <taxon>Neoptera</taxon>
        <taxon>Endopterygota</taxon>
        <taxon>Diptera</taxon>
        <taxon>Brachycera</taxon>
        <taxon>Muscomorpha</taxon>
        <taxon>Ephydroidea</taxon>
        <taxon>Drosophilidae</taxon>
        <taxon>Drosophila</taxon>
    </lineage>
</organism>
<feature type="compositionally biased region" description="Acidic residues" evidence="1">
    <location>
        <begin position="93"/>
        <end position="117"/>
    </location>
</feature>
<accession>A0A484AT79</accession>
<evidence type="ECO:0000313" key="3">
    <source>
        <dbReference type="Proteomes" id="UP000295192"/>
    </source>
</evidence>
<feature type="region of interest" description="Disordered" evidence="1">
    <location>
        <begin position="93"/>
        <end position="128"/>
    </location>
</feature>
<proteinExistence type="predicted"/>
<name>A0A484AT79_DRONA</name>
<evidence type="ECO:0000256" key="1">
    <source>
        <dbReference type="SAM" id="MobiDB-lite"/>
    </source>
</evidence>
<reference evidence="2 3" key="1">
    <citation type="journal article" date="2019" name="J. Hered.">
        <title>An Improved Genome Assembly for Drosophila navojoa, the Basal Species in the mojavensis Cluster.</title>
        <authorList>
            <person name="Vanderlinde T."/>
            <person name="Dupim E.G."/>
            <person name="Nazario-Yepiz N.O."/>
            <person name="Carvalho A.B."/>
        </authorList>
    </citation>
    <scope>NUCLEOTIDE SEQUENCE [LARGE SCALE GENOMIC DNA]</scope>
    <source>
        <strain evidence="2">Navoj_Jal97</strain>
        <tissue evidence="2">Whole organism</tissue>
    </source>
</reference>
<keyword evidence="3" id="KW-1185">Reference proteome</keyword>
<feature type="region of interest" description="Disordered" evidence="1">
    <location>
        <begin position="37"/>
        <end position="56"/>
    </location>
</feature>
<evidence type="ECO:0000313" key="2">
    <source>
        <dbReference type="EMBL" id="TDG39588.1"/>
    </source>
</evidence>
<sequence>MAGRMFLSLLLDFFKCRKTIFSQPPLNVPSLVITVQPQAEPRPEPQPEPSLDDVSKCQVPGAAVGEMGRATEAQVNASEDNQSVLQLELELELELDVEQEQEPEPEADAEADDDGLGYDDPRLPELII</sequence>
<dbReference type="AlphaFoldDB" id="A0A484AT79"/>
<comment type="caution">
    <text evidence="2">The sequence shown here is derived from an EMBL/GenBank/DDBJ whole genome shotgun (WGS) entry which is preliminary data.</text>
</comment>
<dbReference type="Proteomes" id="UP000295192">
    <property type="component" value="Unassembled WGS sequence"/>
</dbReference>
<gene>
    <name evidence="2" type="ORF">AWZ03_013989</name>
</gene>
<feature type="compositionally biased region" description="Basic and acidic residues" evidence="1">
    <location>
        <begin position="119"/>
        <end position="128"/>
    </location>
</feature>
<dbReference type="EMBL" id="LSRL02000940">
    <property type="protein sequence ID" value="TDG39588.1"/>
    <property type="molecule type" value="Genomic_DNA"/>
</dbReference>
<dbReference type="OMA" id="DFFKCRK"/>
<protein>
    <submittedName>
        <fullName evidence="2">Uncharacterized protein</fullName>
    </submittedName>
</protein>